<keyword evidence="1 6" id="KW-0575">Peroxidase</keyword>
<organism evidence="8 9">
    <name type="scientific">Solitalea longa</name>
    <dbReference type="NCBI Taxonomy" id="2079460"/>
    <lineage>
        <taxon>Bacteria</taxon>
        <taxon>Pseudomonadati</taxon>
        <taxon>Bacteroidota</taxon>
        <taxon>Sphingobacteriia</taxon>
        <taxon>Sphingobacteriales</taxon>
        <taxon>Sphingobacteriaceae</taxon>
        <taxon>Solitalea</taxon>
    </lineage>
</organism>
<keyword evidence="4 6" id="KW-1015">Disulfide bond</keyword>
<dbReference type="EC" id="1.11.1.28" evidence="6"/>
<dbReference type="InterPro" id="IPR003779">
    <property type="entry name" value="CMD-like"/>
</dbReference>
<keyword evidence="2 6" id="KW-0049">Antioxidant</keyword>
<comment type="similarity">
    <text evidence="6">Belongs to the AhpD family.</text>
</comment>
<dbReference type="GO" id="GO:0015036">
    <property type="term" value="F:disulfide oxidoreductase activity"/>
    <property type="evidence" value="ECO:0007669"/>
    <property type="project" value="TreeGrafter"/>
</dbReference>
<dbReference type="EMBL" id="PQVF01000007">
    <property type="protein sequence ID" value="POY36333.1"/>
    <property type="molecule type" value="Genomic_DNA"/>
</dbReference>
<protein>
    <recommendedName>
        <fullName evidence="6">Alkyl hydroperoxide reductase AhpD</fullName>
        <ecNumber evidence="6">1.11.1.28</ecNumber>
    </recommendedName>
    <alternativeName>
        <fullName evidence="6">Alkylhydroperoxidase AhpD</fullName>
    </alternativeName>
</protein>
<evidence type="ECO:0000256" key="6">
    <source>
        <dbReference type="HAMAP-Rule" id="MF_01676"/>
    </source>
</evidence>
<dbReference type="NCBIfam" id="TIGR00778">
    <property type="entry name" value="ahpD_dom"/>
    <property type="match status" value="1"/>
</dbReference>
<reference evidence="8 9" key="1">
    <citation type="submission" date="2018-01" db="EMBL/GenBank/DDBJ databases">
        <authorList>
            <person name="Gaut B.S."/>
            <person name="Morton B.R."/>
            <person name="Clegg M.T."/>
            <person name="Duvall M.R."/>
        </authorList>
    </citation>
    <scope>NUCLEOTIDE SEQUENCE [LARGE SCALE GENOMIC DNA]</scope>
    <source>
        <strain evidence="8 9">HR-AV</strain>
    </source>
</reference>
<evidence type="ECO:0000256" key="2">
    <source>
        <dbReference type="ARBA" id="ARBA00022862"/>
    </source>
</evidence>
<feature type="active site" description="Proton donor" evidence="6">
    <location>
        <position position="156"/>
    </location>
</feature>
<dbReference type="InterPro" id="IPR029032">
    <property type="entry name" value="AhpD-like"/>
</dbReference>
<dbReference type="InterPro" id="IPR004675">
    <property type="entry name" value="AhpD_core"/>
</dbReference>
<dbReference type="GO" id="GO:0051920">
    <property type="term" value="F:peroxiredoxin activity"/>
    <property type="evidence" value="ECO:0007669"/>
    <property type="project" value="InterPro"/>
</dbReference>
<dbReference type="Proteomes" id="UP000236893">
    <property type="component" value="Unassembled WGS sequence"/>
</dbReference>
<feature type="disulfide bond" evidence="6">
    <location>
        <begin position="156"/>
        <end position="159"/>
    </location>
</feature>
<feature type="domain" description="Carboxymuconolactone decarboxylase-like" evidence="7">
    <location>
        <begin position="132"/>
        <end position="193"/>
    </location>
</feature>
<dbReference type="Gene3D" id="1.20.1290.10">
    <property type="entry name" value="AhpD-like"/>
    <property type="match status" value="1"/>
</dbReference>
<dbReference type="SUPFAM" id="SSF69118">
    <property type="entry name" value="AhpD-like"/>
    <property type="match status" value="1"/>
</dbReference>
<sequence length="194" mass="21601">MIAIQNETLASLFEQFNIDQDNVSVELLKLADTDSRYLKDLKINVQNALNYANLNKKESALIALSVAYNEKNTVLIPVFEQMATENGATAEEIGETVAVVSMMNVNNVFYRFRHYTNKDYYNQTPAGIKMSVMMNPVLGKEFFELMSLAVSAVNGCEMCVNAHEDSVLKHGSTQARVYDAIRLTAVIKGFAAII</sequence>
<feature type="disulfide bond" description="Interchain (with AhpC); in linked form" evidence="6">
    <location>
        <position position="159"/>
    </location>
</feature>
<evidence type="ECO:0000256" key="1">
    <source>
        <dbReference type="ARBA" id="ARBA00022559"/>
    </source>
</evidence>
<evidence type="ECO:0000256" key="4">
    <source>
        <dbReference type="ARBA" id="ARBA00023157"/>
    </source>
</evidence>
<evidence type="ECO:0000313" key="8">
    <source>
        <dbReference type="EMBL" id="POY36333.1"/>
    </source>
</evidence>
<dbReference type="GO" id="GO:0045454">
    <property type="term" value="P:cell redox homeostasis"/>
    <property type="evidence" value="ECO:0007669"/>
    <property type="project" value="TreeGrafter"/>
</dbReference>
<dbReference type="PANTHER" id="PTHR33930:SF7">
    <property type="entry name" value="ALKYL HYDROPEROXIDE REDUCTASE AHPD"/>
    <property type="match status" value="1"/>
</dbReference>
<name>A0A2S5A2J8_9SPHI</name>
<comment type="caution">
    <text evidence="8">The sequence shown here is derived from an EMBL/GenBank/DDBJ whole genome shotgun (WGS) entry which is preliminary data.</text>
</comment>
<comment type="catalytic activity">
    <reaction evidence="6">
        <text>N(6)-[(R)-dihydrolipoyl]-L-lysyl-[lipoyl-carrier protein] + a hydroperoxide = N(6)-[(R)-lipoyl]-L-lysyl-[lipoyl-carrier protein] + an alcohol + H2O</text>
        <dbReference type="Rhea" id="RHEA:62636"/>
        <dbReference type="Rhea" id="RHEA-COMP:10502"/>
        <dbReference type="Rhea" id="RHEA-COMP:16355"/>
        <dbReference type="ChEBI" id="CHEBI:15377"/>
        <dbReference type="ChEBI" id="CHEBI:30879"/>
        <dbReference type="ChEBI" id="CHEBI:35924"/>
        <dbReference type="ChEBI" id="CHEBI:83099"/>
        <dbReference type="ChEBI" id="CHEBI:83100"/>
        <dbReference type="EC" id="1.11.1.28"/>
    </reaction>
</comment>
<evidence type="ECO:0000256" key="5">
    <source>
        <dbReference type="ARBA" id="ARBA00023284"/>
    </source>
</evidence>
<dbReference type="InterPro" id="IPR004674">
    <property type="entry name" value="AhpD"/>
</dbReference>
<dbReference type="Pfam" id="PF02627">
    <property type="entry name" value="CMD"/>
    <property type="match status" value="1"/>
</dbReference>
<evidence type="ECO:0000259" key="7">
    <source>
        <dbReference type="Pfam" id="PF02627"/>
    </source>
</evidence>
<proteinExistence type="inferred from homology"/>
<dbReference type="OrthoDB" id="9801997at2"/>
<evidence type="ECO:0000256" key="3">
    <source>
        <dbReference type="ARBA" id="ARBA00023002"/>
    </source>
</evidence>
<comment type="function">
    <text evidence="6">Antioxidant protein with alkyl hydroperoxidase activity. Required for the reduction of the AhpC active site cysteine residues and for the regeneration of the AhpC enzyme activity.</text>
</comment>
<feature type="active site" description="Cysteine sulfenic acid (-SOH) intermediate" evidence="6">
    <location>
        <position position="159"/>
    </location>
</feature>
<gene>
    <name evidence="6" type="primary">ahpD</name>
    <name evidence="8" type="ORF">C3K47_11335</name>
</gene>
<dbReference type="AlphaFoldDB" id="A0A2S5A2J8"/>
<evidence type="ECO:0000313" key="9">
    <source>
        <dbReference type="Proteomes" id="UP000236893"/>
    </source>
</evidence>
<keyword evidence="9" id="KW-1185">Reference proteome</keyword>
<dbReference type="PANTHER" id="PTHR33930">
    <property type="entry name" value="ALKYL HYDROPEROXIDE REDUCTASE AHPD"/>
    <property type="match status" value="1"/>
</dbReference>
<dbReference type="HAMAP" id="MF_01676">
    <property type="entry name" value="AhpD"/>
    <property type="match status" value="1"/>
</dbReference>
<dbReference type="GO" id="GO:0032843">
    <property type="term" value="F:hydroperoxide reductase activity"/>
    <property type="evidence" value="ECO:0007669"/>
    <property type="project" value="InterPro"/>
</dbReference>
<keyword evidence="3 6" id="KW-0560">Oxidoreductase</keyword>
<keyword evidence="5 6" id="KW-0676">Redox-active center</keyword>
<accession>A0A2S5A2J8</accession>
<dbReference type="RefSeq" id="WP_103789251.1">
    <property type="nucleotide sequence ID" value="NZ_PQVF01000007.1"/>
</dbReference>
<dbReference type="GO" id="GO:0006979">
    <property type="term" value="P:response to oxidative stress"/>
    <property type="evidence" value="ECO:0007669"/>
    <property type="project" value="InterPro"/>
</dbReference>